<dbReference type="SUPFAM" id="SSF82185">
    <property type="entry name" value="Histone H3 K4-specific methyltransferase SET7/9 N-terminal domain"/>
    <property type="match status" value="1"/>
</dbReference>
<organism evidence="2 3">
    <name type="scientific">Sinocyclocheilus rhinocerous</name>
    <dbReference type="NCBI Taxonomy" id="307959"/>
    <lineage>
        <taxon>Eukaryota</taxon>
        <taxon>Metazoa</taxon>
        <taxon>Chordata</taxon>
        <taxon>Craniata</taxon>
        <taxon>Vertebrata</taxon>
        <taxon>Euteleostomi</taxon>
        <taxon>Actinopterygii</taxon>
        <taxon>Neopterygii</taxon>
        <taxon>Teleostei</taxon>
        <taxon>Ostariophysi</taxon>
        <taxon>Cypriniformes</taxon>
        <taxon>Cyprinidae</taxon>
        <taxon>Cyprininae</taxon>
        <taxon>Sinocyclocheilus</taxon>
    </lineage>
</organism>
<dbReference type="Ensembl" id="ENSSRHT00000072585.1">
    <property type="protein sequence ID" value="ENSSRHP00000070659.1"/>
    <property type="gene ID" value="ENSSRHG00000035154.1"/>
</dbReference>
<dbReference type="Pfam" id="PF02493">
    <property type="entry name" value="MORN"/>
    <property type="match status" value="1"/>
</dbReference>
<evidence type="ECO:0008006" key="4">
    <source>
        <dbReference type="Google" id="ProtNLM"/>
    </source>
</evidence>
<accession>A0A673KXW8</accession>
<keyword evidence="3" id="KW-1185">Reference proteome</keyword>
<protein>
    <recommendedName>
        <fullName evidence="4">MORN repeat containing 2</fullName>
    </recommendedName>
</protein>
<dbReference type="AlphaFoldDB" id="A0A673KXW8"/>
<dbReference type="InterPro" id="IPR003409">
    <property type="entry name" value="MORN"/>
</dbReference>
<evidence type="ECO:0000313" key="3">
    <source>
        <dbReference type="Proteomes" id="UP000472270"/>
    </source>
</evidence>
<name>A0A673KXW8_9TELE</name>
<evidence type="ECO:0000313" key="2">
    <source>
        <dbReference type="Ensembl" id="ENSSRHP00000070659.1"/>
    </source>
</evidence>
<dbReference type="Proteomes" id="UP000472270">
    <property type="component" value="Unassembled WGS sequence"/>
</dbReference>
<proteinExistence type="predicted"/>
<sequence>ARVHREADQKITTLKISYIFPNGDKYEGECCRTSDASGVTYTAEWDNDKELLHTLQGAFYSDLFRDNMHHGKGTYRFPDGTEYTGTFNNNSENVFTVDQQLSWTSTALQFL</sequence>
<keyword evidence="1" id="KW-0677">Repeat</keyword>
<reference evidence="2" key="2">
    <citation type="submission" date="2025-09" db="UniProtKB">
        <authorList>
            <consortium name="Ensembl"/>
        </authorList>
    </citation>
    <scope>IDENTIFICATION</scope>
</reference>
<dbReference type="Gene3D" id="2.20.110.10">
    <property type="entry name" value="Histone H3 K4-specific methyltransferase SET7/9 N-terminal domain"/>
    <property type="match status" value="1"/>
</dbReference>
<evidence type="ECO:0000256" key="1">
    <source>
        <dbReference type="ARBA" id="ARBA00022737"/>
    </source>
</evidence>
<dbReference type="PANTHER" id="PTHR46917">
    <property type="entry name" value="MORN REPEAT-CONTAINING PROTEIN 2"/>
    <property type="match status" value="1"/>
</dbReference>
<dbReference type="InterPro" id="IPR052849">
    <property type="entry name" value="MORN_repeat_protein"/>
</dbReference>
<reference evidence="2" key="1">
    <citation type="submission" date="2025-08" db="UniProtKB">
        <authorList>
            <consortium name="Ensembl"/>
        </authorList>
    </citation>
    <scope>IDENTIFICATION</scope>
</reference>
<dbReference type="PANTHER" id="PTHR46917:SF1">
    <property type="entry name" value="MORN REPEAT-CONTAINING PROTEIN 2"/>
    <property type="match status" value="1"/>
</dbReference>